<dbReference type="RefSeq" id="WP_256211147.1">
    <property type="nucleotide sequence ID" value="NZ_CP016180.1"/>
</dbReference>
<dbReference type="STRING" id="97481.SAMN05444853_11324"/>
<dbReference type="Proteomes" id="UP000198883">
    <property type="component" value="Unassembled WGS sequence"/>
</dbReference>
<reference evidence="2" key="1">
    <citation type="submission" date="2016-10" db="EMBL/GenBank/DDBJ databases">
        <authorList>
            <person name="Varghese N."/>
            <person name="Submissions S."/>
        </authorList>
    </citation>
    <scope>NUCLEOTIDE SEQUENCE [LARGE SCALE GENOMIC DNA]</scope>
    <source>
        <strain evidence="2">DSM 24204</strain>
    </source>
</reference>
<proteinExistence type="predicted"/>
<accession>A0A1H7XL37</accession>
<dbReference type="EMBL" id="FOBN01000013">
    <property type="protein sequence ID" value="SEM34471.1"/>
    <property type="molecule type" value="Genomic_DNA"/>
</dbReference>
<dbReference type="AlphaFoldDB" id="A0A1H7XL37"/>
<gene>
    <name evidence="1" type="ORF">SAMN05444853_11324</name>
</gene>
<evidence type="ECO:0000313" key="1">
    <source>
        <dbReference type="EMBL" id="SEM34471.1"/>
    </source>
</evidence>
<sequence>MIDVDKQSEWEDPDTGVIFVNKELKNALKQNNEEKQNESLS</sequence>
<organism evidence="1 2">
    <name type="scientific">Phocoenobacter skyensis</name>
    <dbReference type="NCBI Taxonomy" id="97481"/>
    <lineage>
        <taxon>Bacteria</taxon>
        <taxon>Pseudomonadati</taxon>
        <taxon>Pseudomonadota</taxon>
        <taxon>Gammaproteobacteria</taxon>
        <taxon>Pasteurellales</taxon>
        <taxon>Pasteurellaceae</taxon>
        <taxon>Phocoenobacter</taxon>
    </lineage>
</organism>
<protein>
    <submittedName>
        <fullName evidence="1">Uncharacterized protein</fullName>
    </submittedName>
</protein>
<evidence type="ECO:0000313" key="2">
    <source>
        <dbReference type="Proteomes" id="UP000198883"/>
    </source>
</evidence>
<dbReference type="GeneID" id="83545670"/>
<name>A0A1H7XL37_9PAST</name>